<dbReference type="EMBL" id="JAIWYP010000016">
    <property type="protein sequence ID" value="KAH3695665.1"/>
    <property type="molecule type" value="Genomic_DNA"/>
</dbReference>
<evidence type="ECO:0000313" key="3">
    <source>
        <dbReference type="Proteomes" id="UP000828390"/>
    </source>
</evidence>
<dbReference type="InterPro" id="IPR028005">
    <property type="entry name" value="AcTrfase_ESCO_Znf_dom"/>
</dbReference>
<protein>
    <recommendedName>
        <fullName evidence="1">N-acetyltransferase ESCO zinc-finger domain-containing protein</fullName>
    </recommendedName>
</protein>
<dbReference type="GO" id="GO:0000785">
    <property type="term" value="C:chromatin"/>
    <property type="evidence" value="ECO:0007669"/>
    <property type="project" value="TreeGrafter"/>
</dbReference>
<evidence type="ECO:0000313" key="2">
    <source>
        <dbReference type="EMBL" id="KAH3695665.1"/>
    </source>
</evidence>
<dbReference type="Proteomes" id="UP000828390">
    <property type="component" value="Unassembled WGS sequence"/>
</dbReference>
<dbReference type="PANTHER" id="PTHR45884:SF2">
    <property type="entry name" value="N-ACETYLTRANSFERASE ECO"/>
    <property type="match status" value="1"/>
</dbReference>
<organism evidence="2 3">
    <name type="scientific">Dreissena polymorpha</name>
    <name type="common">Zebra mussel</name>
    <name type="synonym">Mytilus polymorpha</name>
    <dbReference type="NCBI Taxonomy" id="45954"/>
    <lineage>
        <taxon>Eukaryota</taxon>
        <taxon>Metazoa</taxon>
        <taxon>Spiralia</taxon>
        <taxon>Lophotrochozoa</taxon>
        <taxon>Mollusca</taxon>
        <taxon>Bivalvia</taxon>
        <taxon>Autobranchia</taxon>
        <taxon>Heteroconchia</taxon>
        <taxon>Euheterodonta</taxon>
        <taxon>Imparidentia</taxon>
        <taxon>Neoheterodontei</taxon>
        <taxon>Myida</taxon>
        <taxon>Dreissenoidea</taxon>
        <taxon>Dreissenidae</taxon>
        <taxon>Dreissena</taxon>
    </lineage>
</organism>
<dbReference type="GO" id="GO:0007064">
    <property type="term" value="P:mitotic sister chromatid cohesion"/>
    <property type="evidence" value="ECO:0007669"/>
    <property type="project" value="TreeGrafter"/>
</dbReference>
<sequence length="66" mass="7480">MFQDAGQVRRYGATQCEVCGMVYTQSEPADETMHLKFHQSLLNVLKFPVEYLPLLNTPVGFVLFGL</sequence>
<keyword evidence="3" id="KW-1185">Reference proteome</keyword>
<reference evidence="2" key="2">
    <citation type="submission" date="2020-11" db="EMBL/GenBank/DDBJ databases">
        <authorList>
            <person name="McCartney M.A."/>
            <person name="Auch B."/>
            <person name="Kono T."/>
            <person name="Mallez S."/>
            <person name="Becker A."/>
            <person name="Gohl D.M."/>
            <person name="Silverstein K.A.T."/>
            <person name="Koren S."/>
            <person name="Bechman K.B."/>
            <person name="Herman A."/>
            <person name="Abrahante J.E."/>
            <person name="Garbe J."/>
        </authorList>
    </citation>
    <scope>NUCLEOTIDE SEQUENCE</scope>
    <source>
        <strain evidence="2">Duluth1</strain>
        <tissue evidence="2">Whole animal</tissue>
    </source>
</reference>
<dbReference type="GO" id="GO:0061733">
    <property type="term" value="F:protein-lysine-acetyltransferase activity"/>
    <property type="evidence" value="ECO:0007669"/>
    <property type="project" value="TreeGrafter"/>
</dbReference>
<comment type="caution">
    <text evidence="2">The sequence shown here is derived from an EMBL/GenBank/DDBJ whole genome shotgun (WGS) entry which is preliminary data.</text>
</comment>
<accession>A0A9D4BHE5</accession>
<evidence type="ECO:0000259" key="1">
    <source>
        <dbReference type="Pfam" id="PF13878"/>
    </source>
</evidence>
<dbReference type="PANTHER" id="PTHR45884">
    <property type="entry name" value="N-ACETYLTRANSFERASE ECO"/>
    <property type="match status" value="1"/>
</dbReference>
<gene>
    <name evidence="2" type="ORF">DPMN_083123</name>
</gene>
<proteinExistence type="predicted"/>
<dbReference type="AlphaFoldDB" id="A0A9D4BHE5"/>
<dbReference type="Pfam" id="PF13878">
    <property type="entry name" value="zf-C2H2_3"/>
    <property type="match status" value="1"/>
</dbReference>
<dbReference type="GO" id="GO:0005634">
    <property type="term" value="C:nucleus"/>
    <property type="evidence" value="ECO:0007669"/>
    <property type="project" value="TreeGrafter"/>
</dbReference>
<reference evidence="2" key="1">
    <citation type="journal article" date="2019" name="bioRxiv">
        <title>The Genome of the Zebra Mussel, Dreissena polymorpha: A Resource for Invasive Species Research.</title>
        <authorList>
            <person name="McCartney M.A."/>
            <person name="Auch B."/>
            <person name="Kono T."/>
            <person name="Mallez S."/>
            <person name="Zhang Y."/>
            <person name="Obille A."/>
            <person name="Becker A."/>
            <person name="Abrahante J.E."/>
            <person name="Garbe J."/>
            <person name="Badalamenti J.P."/>
            <person name="Herman A."/>
            <person name="Mangelson H."/>
            <person name="Liachko I."/>
            <person name="Sullivan S."/>
            <person name="Sone E.D."/>
            <person name="Koren S."/>
            <person name="Silverstein K.A.T."/>
            <person name="Beckman K.B."/>
            <person name="Gohl D.M."/>
        </authorList>
    </citation>
    <scope>NUCLEOTIDE SEQUENCE</scope>
    <source>
        <strain evidence="2">Duluth1</strain>
        <tissue evidence="2">Whole animal</tissue>
    </source>
</reference>
<name>A0A9D4BHE5_DREPO</name>
<feature type="domain" description="N-acetyltransferase ESCO zinc-finger" evidence="1">
    <location>
        <begin position="5"/>
        <end position="39"/>
    </location>
</feature>